<organism evidence="1 2">
    <name type="scientific">Aliarcobacter skirrowii</name>
    <dbReference type="NCBI Taxonomy" id="28200"/>
    <lineage>
        <taxon>Bacteria</taxon>
        <taxon>Pseudomonadati</taxon>
        <taxon>Campylobacterota</taxon>
        <taxon>Epsilonproteobacteria</taxon>
        <taxon>Campylobacterales</taxon>
        <taxon>Arcobacteraceae</taxon>
        <taxon>Aliarcobacter</taxon>
    </lineage>
</organism>
<dbReference type="RefSeq" id="WP_196779691.1">
    <property type="nucleotide sequence ID" value="NZ_JAUQUR010000007.1"/>
</dbReference>
<evidence type="ECO:0000313" key="2">
    <source>
        <dbReference type="Proteomes" id="UP001283691"/>
    </source>
</evidence>
<comment type="caution">
    <text evidence="1">The sequence shown here is derived from an EMBL/GenBank/DDBJ whole genome shotgun (WGS) entry which is preliminary data.</text>
</comment>
<reference evidence="1" key="1">
    <citation type="journal article" date="2023" name="Front. Microbiol.">
        <title>Genomic diversity and taxonomic marker for Arcobacter species.</title>
        <authorList>
            <person name="Zhou G."/>
            <person name="Gu Y."/>
            <person name="Wang H."/>
            <person name="Chen X."/>
            <person name="Zhang X."/>
            <person name="Shao Z."/>
            <person name="Yan X."/>
            <person name="Zhang J."/>
            <person name="Zhang M."/>
        </authorList>
    </citation>
    <scope>NUCLEOTIDE SEQUENCE</scope>
    <source>
        <strain evidence="1">BJSY19SF1-2</strain>
    </source>
</reference>
<name>A0AAW9DCL5_9BACT</name>
<reference evidence="1" key="2">
    <citation type="submission" date="2023-07" db="EMBL/GenBank/DDBJ databases">
        <authorList>
            <person name="Zhang M."/>
            <person name="Zhou G."/>
        </authorList>
    </citation>
    <scope>NUCLEOTIDE SEQUENCE</scope>
    <source>
        <strain evidence="1">BJSY19SF1-2</strain>
    </source>
</reference>
<gene>
    <name evidence="1" type="ORF">Q6A80_09100</name>
</gene>
<protein>
    <submittedName>
        <fullName evidence="1">DUF6527 family protein</fullName>
    </submittedName>
</protein>
<sequence>MMKHKFVEFIPKQKEDGILYISLEYSTVVHKCACGCGLDVITPISPHDWKIIYNGETITLHPSIGNWSYKCRSHYWIKNNNVVWANDFSDEQIKATREADRHLKNKYFSEKQKVKTSKEIKEENFLSKLIRRIKGLF</sequence>
<dbReference type="AlphaFoldDB" id="A0AAW9DCL5"/>
<proteinExistence type="predicted"/>
<dbReference type="InterPro" id="IPR045384">
    <property type="entry name" value="DUF6527"/>
</dbReference>
<dbReference type="EMBL" id="JAUQUR010000007">
    <property type="protein sequence ID" value="MDX4069876.1"/>
    <property type="molecule type" value="Genomic_DNA"/>
</dbReference>
<evidence type="ECO:0000313" key="1">
    <source>
        <dbReference type="EMBL" id="MDX4069876.1"/>
    </source>
</evidence>
<accession>A0AAW9DCL5</accession>
<dbReference type="Pfam" id="PF20137">
    <property type="entry name" value="BubE"/>
    <property type="match status" value="1"/>
</dbReference>
<dbReference type="Proteomes" id="UP001283691">
    <property type="component" value="Unassembled WGS sequence"/>
</dbReference>